<dbReference type="CDD" id="cd02199">
    <property type="entry name" value="YjgF_YER057c_UK114_like_1"/>
    <property type="match status" value="1"/>
</dbReference>
<dbReference type="PANTHER" id="PTHR43760:SF1">
    <property type="entry name" value="ENDORIBONUCLEASE L-PSP_CHORISMATE MUTASE-LIKE DOMAIN-CONTAINING PROTEIN"/>
    <property type="match status" value="1"/>
</dbReference>
<organism evidence="1 2">
    <name type="scientific">Psychromarinibacter halotolerans</name>
    <dbReference type="NCBI Taxonomy" id="1775175"/>
    <lineage>
        <taxon>Bacteria</taxon>
        <taxon>Pseudomonadati</taxon>
        <taxon>Pseudomonadota</taxon>
        <taxon>Alphaproteobacteria</taxon>
        <taxon>Rhodobacterales</taxon>
        <taxon>Paracoccaceae</taxon>
        <taxon>Psychromarinibacter</taxon>
    </lineage>
</organism>
<dbReference type="EMBL" id="JBHRTB010000010">
    <property type="protein sequence ID" value="MFC3144534.1"/>
    <property type="molecule type" value="Genomic_DNA"/>
</dbReference>
<proteinExistence type="predicted"/>
<dbReference type="RefSeq" id="WP_275633763.1">
    <property type="nucleotide sequence ID" value="NZ_JARGYD010000006.1"/>
</dbReference>
<dbReference type="Pfam" id="PF01042">
    <property type="entry name" value="Ribonuc_L-PSP"/>
    <property type="match status" value="1"/>
</dbReference>
<sequence length="159" mass="16614">MTRGDLAVLARAGVTLPPAQPPVGTFVAASETDGLLYVSGQAPLDPQGVPLRGRVGEDVDAAEARARARRTGLALLAAIASEPGRLSRVTRVVRLLGMVNTAPDFTAIHEVLDGCSELFDSMFPDGHARTDVGLPALPNNITVEIEAVFALAPQTPKPQ</sequence>
<dbReference type="InterPro" id="IPR013813">
    <property type="entry name" value="Endoribo_LPSP/chorism_mut-like"/>
</dbReference>
<evidence type="ECO:0000313" key="1">
    <source>
        <dbReference type="EMBL" id="MFC3144534.1"/>
    </source>
</evidence>
<dbReference type="Proteomes" id="UP001595632">
    <property type="component" value="Unassembled WGS sequence"/>
</dbReference>
<accession>A0ABV7GWH5</accession>
<dbReference type="Gene3D" id="3.30.1330.40">
    <property type="entry name" value="RutC-like"/>
    <property type="match status" value="1"/>
</dbReference>
<name>A0ABV7GWH5_9RHOB</name>
<dbReference type="SUPFAM" id="SSF55298">
    <property type="entry name" value="YjgF-like"/>
    <property type="match status" value="1"/>
</dbReference>
<keyword evidence="2" id="KW-1185">Reference proteome</keyword>
<protein>
    <submittedName>
        <fullName evidence="1">RidA family protein</fullName>
    </submittedName>
</protein>
<gene>
    <name evidence="1" type="ORF">ACFOGP_17545</name>
</gene>
<reference evidence="2" key="1">
    <citation type="journal article" date="2019" name="Int. J. Syst. Evol. Microbiol.">
        <title>The Global Catalogue of Microorganisms (GCM) 10K type strain sequencing project: providing services to taxonomists for standard genome sequencing and annotation.</title>
        <authorList>
            <consortium name="The Broad Institute Genomics Platform"/>
            <consortium name="The Broad Institute Genome Sequencing Center for Infectious Disease"/>
            <person name="Wu L."/>
            <person name="Ma J."/>
        </authorList>
    </citation>
    <scope>NUCLEOTIDE SEQUENCE [LARGE SCALE GENOMIC DNA]</scope>
    <source>
        <strain evidence="2">KCTC 52366</strain>
    </source>
</reference>
<dbReference type="PANTHER" id="PTHR43760">
    <property type="entry name" value="ENDORIBONUCLEASE-RELATED"/>
    <property type="match status" value="1"/>
</dbReference>
<comment type="caution">
    <text evidence="1">The sequence shown here is derived from an EMBL/GenBank/DDBJ whole genome shotgun (WGS) entry which is preliminary data.</text>
</comment>
<evidence type="ECO:0000313" key="2">
    <source>
        <dbReference type="Proteomes" id="UP001595632"/>
    </source>
</evidence>
<dbReference type="InterPro" id="IPR006175">
    <property type="entry name" value="YjgF/YER057c/UK114"/>
</dbReference>
<dbReference type="InterPro" id="IPR035959">
    <property type="entry name" value="RutC-like_sf"/>
</dbReference>